<evidence type="ECO:0000313" key="1">
    <source>
        <dbReference type="EMBL" id="PWF26038.1"/>
    </source>
</evidence>
<name>A0A2V1K8M0_9ACTO</name>
<dbReference type="AlphaFoldDB" id="A0A2V1K8M0"/>
<keyword evidence="2" id="KW-1185">Reference proteome</keyword>
<accession>A0A2V1K8M0</accession>
<sequence length="113" mass="12883">MPHYRGETVTLHIRVDTGRKTSSNDPIYRNEDVDRPNCMVAPRVKPEAFDYNSVTYVHGFDVYDTYDCPITASDKVTIRGVKYNVDGEISRWANPYDGQKKGCHYAVKTAGYN</sequence>
<gene>
    <name evidence="1" type="ORF">DD236_08055</name>
</gene>
<dbReference type="Proteomes" id="UP000245283">
    <property type="component" value="Unassembled WGS sequence"/>
</dbReference>
<dbReference type="EMBL" id="QETB01000004">
    <property type="protein sequence ID" value="PWF26038.1"/>
    <property type="molecule type" value="Genomic_DNA"/>
</dbReference>
<protein>
    <submittedName>
        <fullName evidence="1">Uncharacterized protein</fullName>
    </submittedName>
</protein>
<organism evidence="1 2">
    <name type="scientific">Ancrocorticia populi</name>
    <dbReference type="NCBI Taxonomy" id="2175228"/>
    <lineage>
        <taxon>Bacteria</taxon>
        <taxon>Bacillati</taxon>
        <taxon>Actinomycetota</taxon>
        <taxon>Actinomycetes</taxon>
        <taxon>Actinomycetales</taxon>
        <taxon>Actinomycetaceae</taxon>
        <taxon>Ancrocorticia</taxon>
    </lineage>
</organism>
<reference evidence="2" key="1">
    <citation type="submission" date="2018-05" db="EMBL/GenBank/DDBJ databases">
        <authorList>
            <person name="Li Y."/>
        </authorList>
    </citation>
    <scope>NUCLEOTIDE SEQUENCE [LARGE SCALE GENOMIC DNA]</scope>
    <source>
        <strain evidence="2">sk1b4</strain>
    </source>
</reference>
<proteinExistence type="predicted"/>
<evidence type="ECO:0000313" key="2">
    <source>
        <dbReference type="Proteomes" id="UP000245283"/>
    </source>
</evidence>
<comment type="caution">
    <text evidence="1">The sequence shown here is derived from an EMBL/GenBank/DDBJ whole genome shotgun (WGS) entry which is preliminary data.</text>
</comment>